<sequence>MELDGGLRAKRGRTRLRSFAGFPNSRGRGNLPSQLSKRRAIYGFMSKPSHTHLCDVLRISRFHLSISRDARSMRFSPSRRQRPYCAKIERTPSAGALALCAAPAARSRVRAGTGQRSTRQGTAAGAWLLAGRPKLIASVRALRPKWSNAIWIAH</sequence>
<proteinExistence type="predicted"/>
<gene>
    <name evidence="1" type="ORF">PHLGIDRAFT_190341</name>
</gene>
<dbReference type="Proteomes" id="UP000053257">
    <property type="component" value="Unassembled WGS sequence"/>
</dbReference>
<reference evidence="1 2" key="1">
    <citation type="journal article" date="2014" name="PLoS Genet.">
        <title>Analysis of the Phlebiopsis gigantea genome, transcriptome and secretome provides insight into its pioneer colonization strategies of wood.</title>
        <authorList>
            <person name="Hori C."/>
            <person name="Ishida T."/>
            <person name="Igarashi K."/>
            <person name="Samejima M."/>
            <person name="Suzuki H."/>
            <person name="Master E."/>
            <person name="Ferreira P."/>
            <person name="Ruiz-Duenas F.J."/>
            <person name="Held B."/>
            <person name="Canessa P."/>
            <person name="Larrondo L.F."/>
            <person name="Schmoll M."/>
            <person name="Druzhinina I.S."/>
            <person name="Kubicek C.P."/>
            <person name="Gaskell J.A."/>
            <person name="Kersten P."/>
            <person name="St John F."/>
            <person name="Glasner J."/>
            <person name="Sabat G."/>
            <person name="Splinter BonDurant S."/>
            <person name="Syed K."/>
            <person name="Yadav J."/>
            <person name="Mgbeahuruike A.C."/>
            <person name="Kovalchuk A."/>
            <person name="Asiegbu F.O."/>
            <person name="Lackner G."/>
            <person name="Hoffmeister D."/>
            <person name="Rencoret J."/>
            <person name="Gutierrez A."/>
            <person name="Sun H."/>
            <person name="Lindquist E."/>
            <person name="Barry K."/>
            <person name="Riley R."/>
            <person name="Grigoriev I.V."/>
            <person name="Henrissat B."/>
            <person name="Kues U."/>
            <person name="Berka R.M."/>
            <person name="Martinez A.T."/>
            <person name="Covert S.F."/>
            <person name="Blanchette R.A."/>
            <person name="Cullen D."/>
        </authorList>
    </citation>
    <scope>NUCLEOTIDE SEQUENCE [LARGE SCALE GENOMIC DNA]</scope>
    <source>
        <strain evidence="1 2">11061_1 CR5-6</strain>
    </source>
</reference>
<evidence type="ECO:0000313" key="1">
    <source>
        <dbReference type="EMBL" id="KIP04554.1"/>
    </source>
</evidence>
<evidence type="ECO:0000313" key="2">
    <source>
        <dbReference type="Proteomes" id="UP000053257"/>
    </source>
</evidence>
<protein>
    <submittedName>
        <fullName evidence="1">Uncharacterized protein</fullName>
    </submittedName>
</protein>
<dbReference type="EMBL" id="KN840570">
    <property type="protein sequence ID" value="KIP04554.1"/>
    <property type="molecule type" value="Genomic_DNA"/>
</dbReference>
<accession>A0A0C3NI46</accession>
<keyword evidence="2" id="KW-1185">Reference proteome</keyword>
<organism evidence="1 2">
    <name type="scientific">Phlebiopsis gigantea (strain 11061_1 CR5-6)</name>
    <name type="common">White-rot fungus</name>
    <name type="synonym">Peniophora gigantea</name>
    <dbReference type="NCBI Taxonomy" id="745531"/>
    <lineage>
        <taxon>Eukaryota</taxon>
        <taxon>Fungi</taxon>
        <taxon>Dikarya</taxon>
        <taxon>Basidiomycota</taxon>
        <taxon>Agaricomycotina</taxon>
        <taxon>Agaricomycetes</taxon>
        <taxon>Polyporales</taxon>
        <taxon>Phanerochaetaceae</taxon>
        <taxon>Phlebiopsis</taxon>
    </lineage>
</organism>
<dbReference type="AlphaFoldDB" id="A0A0C3NI46"/>
<dbReference type="HOGENOM" id="CLU_1704886_0_0_1"/>
<name>A0A0C3NI46_PHLG1</name>